<dbReference type="InterPro" id="IPR001623">
    <property type="entry name" value="DnaJ_domain"/>
</dbReference>
<dbReference type="eggNOG" id="COG0484">
    <property type="taxonomic scope" value="Bacteria"/>
</dbReference>
<dbReference type="GO" id="GO:0008270">
    <property type="term" value="F:zinc ion binding"/>
    <property type="evidence" value="ECO:0007669"/>
    <property type="project" value="UniProtKB-KW"/>
</dbReference>
<dbReference type="EMBL" id="CP001230">
    <property type="protein sequence ID" value="ACO04206.1"/>
    <property type="molecule type" value="Genomic_DNA"/>
</dbReference>
<evidence type="ECO:0000256" key="6">
    <source>
        <dbReference type="ARBA" id="ARBA00023016"/>
    </source>
</evidence>
<name>C0QQ20_PERMH</name>
<dbReference type="InterPro" id="IPR001305">
    <property type="entry name" value="HSP_DnaJ_Cys-rich_dom"/>
</dbReference>
<feature type="domain" description="J" evidence="9">
    <location>
        <begin position="2"/>
        <end position="64"/>
    </location>
</feature>
<dbReference type="SUPFAM" id="SSF49493">
    <property type="entry name" value="HSP40/DnaJ peptide-binding domain"/>
    <property type="match status" value="2"/>
</dbReference>
<dbReference type="GO" id="GO:0005737">
    <property type="term" value="C:cytoplasm"/>
    <property type="evidence" value="ECO:0007669"/>
    <property type="project" value="TreeGrafter"/>
</dbReference>
<dbReference type="KEGG" id="pmx:PERMA_0979"/>
<dbReference type="Proteomes" id="UP000001366">
    <property type="component" value="Chromosome"/>
</dbReference>
<gene>
    <name evidence="11" type="ordered locus">PERMA_0979</name>
</gene>
<keyword evidence="12" id="KW-1185">Reference proteome</keyword>
<evidence type="ECO:0000256" key="3">
    <source>
        <dbReference type="ARBA" id="ARBA00022737"/>
    </source>
</evidence>
<dbReference type="OrthoDB" id="9779889at2"/>
<accession>C0QQ20</accession>
<dbReference type="CDD" id="cd10719">
    <property type="entry name" value="DnaJ_zf"/>
    <property type="match status" value="1"/>
</dbReference>
<dbReference type="HOGENOM" id="CLU_017633_0_7_0"/>
<dbReference type="AlphaFoldDB" id="C0QQ20"/>
<keyword evidence="4 8" id="KW-0863">Zinc-finger</keyword>
<evidence type="ECO:0000256" key="5">
    <source>
        <dbReference type="ARBA" id="ARBA00022833"/>
    </source>
</evidence>
<dbReference type="GO" id="GO:0031072">
    <property type="term" value="F:heat shock protein binding"/>
    <property type="evidence" value="ECO:0007669"/>
    <property type="project" value="InterPro"/>
</dbReference>
<dbReference type="InterPro" id="IPR036869">
    <property type="entry name" value="J_dom_sf"/>
</dbReference>
<dbReference type="Pfam" id="PF01556">
    <property type="entry name" value="DnaJ_C"/>
    <property type="match status" value="1"/>
</dbReference>
<evidence type="ECO:0000256" key="4">
    <source>
        <dbReference type="ARBA" id="ARBA00022771"/>
    </source>
</evidence>
<keyword evidence="1" id="KW-0235">DNA replication</keyword>
<dbReference type="InterPro" id="IPR018253">
    <property type="entry name" value="DnaJ_domain_CS"/>
</dbReference>
<evidence type="ECO:0000256" key="7">
    <source>
        <dbReference type="ARBA" id="ARBA00023186"/>
    </source>
</evidence>
<sequence length="303" mass="34720">MDFYRILGVGRDATPEEIKKAFREKAKKYHPDLNRENEEIFKKIVQAYETLIDPEKRKSYDIYISTERKRKLGDRINEVISDILGYHSKPKRGRDLHKKIYIKIEEGFSGCIKSISYLRYEKCSYCDGSGITENSIIKRCKRCEGKGSIKKLFLKIPCMECEGRGFLVLNPCEICNGEGRVKVQAEKRIEIPAGVSENTVLKLEGGGDSGVYGGDYGDLYLKIRFIKGKNIKIKGIDIHKDIYIQKDKALRGDYISFQGFEGKKLKIKIPERTSSPVVLKIKNEGYRDLEGNRGDLYLKIIPV</sequence>
<organism evidence="11 12">
    <name type="scientific">Persephonella marina (strain DSM 14350 / EX-H1)</name>
    <dbReference type="NCBI Taxonomy" id="123214"/>
    <lineage>
        <taxon>Bacteria</taxon>
        <taxon>Pseudomonadati</taxon>
        <taxon>Aquificota</taxon>
        <taxon>Aquificia</taxon>
        <taxon>Aquificales</taxon>
        <taxon>Hydrogenothermaceae</taxon>
        <taxon>Persephonella</taxon>
    </lineage>
</organism>
<evidence type="ECO:0000259" key="9">
    <source>
        <dbReference type="PROSITE" id="PS50076"/>
    </source>
</evidence>
<dbReference type="Pfam" id="PF00684">
    <property type="entry name" value="DnaJ_CXXCXGXG"/>
    <property type="match status" value="1"/>
</dbReference>
<dbReference type="CDD" id="cd06257">
    <property type="entry name" value="DnaJ"/>
    <property type="match status" value="1"/>
</dbReference>
<dbReference type="PROSITE" id="PS50076">
    <property type="entry name" value="DNAJ_2"/>
    <property type="match status" value="1"/>
</dbReference>
<dbReference type="InterPro" id="IPR002939">
    <property type="entry name" value="DnaJ_C"/>
</dbReference>
<dbReference type="Gene3D" id="1.10.287.110">
    <property type="entry name" value="DnaJ domain"/>
    <property type="match status" value="1"/>
</dbReference>
<evidence type="ECO:0000259" key="10">
    <source>
        <dbReference type="PROSITE" id="PS51188"/>
    </source>
</evidence>
<dbReference type="PROSITE" id="PS51188">
    <property type="entry name" value="ZF_CR"/>
    <property type="match status" value="1"/>
</dbReference>
<dbReference type="PRINTS" id="PR00625">
    <property type="entry name" value="JDOMAIN"/>
</dbReference>
<protein>
    <submittedName>
        <fullName evidence="11">Chaperone protein DnaJ</fullName>
    </submittedName>
</protein>
<dbReference type="RefSeq" id="WP_012676444.1">
    <property type="nucleotide sequence ID" value="NC_012440.1"/>
</dbReference>
<keyword evidence="7" id="KW-0143">Chaperone</keyword>
<dbReference type="Pfam" id="PF00226">
    <property type="entry name" value="DnaJ"/>
    <property type="match status" value="1"/>
</dbReference>
<dbReference type="SMART" id="SM00271">
    <property type="entry name" value="DnaJ"/>
    <property type="match status" value="1"/>
</dbReference>
<dbReference type="PANTHER" id="PTHR43096:SF52">
    <property type="entry name" value="DNAJ HOMOLOG 1, MITOCHONDRIAL-RELATED"/>
    <property type="match status" value="1"/>
</dbReference>
<reference evidence="11 12" key="1">
    <citation type="journal article" date="2009" name="J. Bacteriol.">
        <title>Complete and draft genome sequences of six members of the Aquificales.</title>
        <authorList>
            <person name="Reysenbach A.L."/>
            <person name="Hamamura N."/>
            <person name="Podar M."/>
            <person name="Griffiths E."/>
            <person name="Ferreira S."/>
            <person name="Hochstein R."/>
            <person name="Heidelberg J."/>
            <person name="Johnson J."/>
            <person name="Mead D."/>
            <person name="Pohorille A."/>
            <person name="Sarmiento M."/>
            <person name="Schweighofer K."/>
            <person name="Seshadri R."/>
            <person name="Voytek M.A."/>
        </authorList>
    </citation>
    <scope>NUCLEOTIDE SEQUENCE [LARGE SCALE GENOMIC DNA]</scope>
    <source>
        <strain evidence="12">DSM 14350 / EX-H1</strain>
    </source>
</reference>
<evidence type="ECO:0000313" key="11">
    <source>
        <dbReference type="EMBL" id="ACO04206.1"/>
    </source>
</evidence>
<dbReference type="GO" id="GO:0042026">
    <property type="term" value="P:protein refolding"/>
    <property type="evidence" value="ECO:0007669"/>
    <property type="project" value="TreeGrafter"/>
</dbReference>
<keyword evidence="5 8" id="KW-0862">Zinc</keyword>
<dbReference type="InterPro" id="IPR036410">
    <property type="entry name" value="HSP_DnaJ_Cys-rich_dom_sf"/>
</dbReference>
<dbReference type="STRING" id="123214.PERMA_0979"/>
<dbReference type="Gene3D" id="2.10.230.10">
    <property type="entry name" value="Heat shock protein DnaJ, cysteine-rich domain"/>
    <property type="match status" value="1"/>
</dbReference>
<keyword evidence="3" id="KW-0677">Repeat</keyword>
<evidence type="ECO:0000313" key="12">
    <source>
        <dbReference type="Proteomes" id="UP000001366"/>
    </source>
</evidence>
<dbReference type="GO" id="GO:0006260">
    <property type="term" value="P:DNA replication"/>
    <property type="evidence" value="ECO:0007669"/>
    <property type="project" value="UniProtKB-KW"/>
</dbReference>
<keyword evidence="2 8" id="KW-0479">Metal-binding</keyword>
<dbReference type="PROSITE" id="PS00636">
    <property type="entry name" value="DNAJ_1"/>
    <property type="match status" value="1"/>
</dbReference>
<feature type="domain" description="CR-type" evidence="10">
    <location>
        <begin position="110"/>
        <end position="184"/>
    </location>
</feature>
<dbReference type="SUPFAM" id="SSF46565">
    <property type="entry name" value="Chaperone J-domain"/>
    <property type="match status" value="1"/>
</dbReference>
<proteinExistence type="predicted"/>
<dbReference type="PANTHER" id="PTHR43096">
    <property type="entry name" value="DNAJ HOMOLOG 1, MITOCHONDRIAL-RELATED"/>
    <property type="match status" value="1"/>
</dbReference>
<dbReference type="PaxDb" id="123214-PERMA_0979"/>
<evidence type="ECO:0000256" key="1">
    <source>
        <dbReference type="ARBA" id="ARBA00022705"/>
    </source>
</evidence>
<keyword evidence="6" id="KW-0346">Stress response</keyword>
<evidence type="ECO:0000256" key="8">
    <source>
        <dbReference type="PROSITE-ProRule" id="PRU00546"/>
    </source>
</evidence>
<evidence type="ECO:0000256" key="2">
    <source>
        <dbReference type="ARBA" id="ARBA00022723"/>
    </source>
</evidence>
<dbReference type="Gene3D" id="2.60.260.20">
    <property type="entry name" value="Urease metallochaperone UreE, N-terminal domain"/>
    <property type="match status" value="2"/>
</dbReference>
<dbReference type="SUPFAM" id="SSF57938">
    <property type="entry name" value="DnaJ/Hsp40 cysteine-rich domain"/>
    <property type="match status" value="1"/>
</dbReference>
<feature type="zinc finger region" description="CR-type" evidence="8">
    <location>
        <begin position="110"/>
        <end position="184"/>
    </location>
</feature>
<dbReference type="GO" id="GO:0051082">
    <property type="term" value="F:unfolded protein binding"/>
    <property type="evidence" value="ECO:0007669"/>
    <property type="project" value="InterPro"/>
</dbReference>
<dbReference type="InterPro" id="IPR008971">
    <property type="entry name" value="HSP40/DnaJ_pept-bd"/>
</dbReference>